<sequence>MSTSQYNNHFNIYIFLIFFLLNQKDAMPKASLWGKSREKDVSQRLTSLWLASTLQIPPSARLFVGSPAFVFSNDLLFTVQKTDYEGKVFRVISIYSI</sequence>
<organism evidence="1 2">
    <name type="scientific">Marivirga lumbricoides</name>
    <dbReference type="NCBI Taxonomy" id="1046115"/>
    <lineage>
        <taxon>Bacteria</taxon>
        <taxon>Pseudomonadati</taxon>
        <taxon>Bacteroidota</taxon>
        <taxon>Cytophagia</taxon>
        <taxon>Cytophagales</taxon>
        <taxon>Marivirgaceae</taxon>
        <taxon>Marivirga</taxon>
    </lineage>
</organism>
<dbReference type="Proteomes" id="UP000240608">
    <property type="component" value="Unassembled WGS sequence"/>
</dbReference>
<accession>A0A2T4DUF7</accession>
<proteinExistence type="predicted"/>
<evidence type="ECO:0000313" key="1">
    <source>
        <dbReference type="EMBL" id="PTB97461.1"/>
    </source>
</evidence>
<reference evidence="1 2" key="1">
    <citation type="submission" date="2018-03" db="EMBL/GenBank/DDBJ databases">
        <title>Cross-interface Injection: A General Nanoliter Liquid Handling Method Applied to Single Cells Genome Amplification Automated Nanoliter Liquid Handling Applied to Single Cell Multiple Displacement Amplification.</title>
        <authorList>
            <person name="Yun J."/>
            <person name="Xu P."/>
            <person name="Xu J."/>
            <person name="Dai X."/>
            <person name="Wang Y."/>
            <person name="Zheng X."/>
            <person name="Cao C."/>
            <person name="Yi Q."/>
            <person name="Zhu Y."/>
            <person name="Wang L."/>
            <person name="Dong Z."/>
            <person name="Huang Y."/>
            <person name="Huang L."/>
            <person name="Du W."/>
        </authorList>
    </citation>
    <scope>NUCLEOTIDE SEQUENCE [LARGE SCALE GENOMIC DNA]</scope>
    <source>
        <strain evidence="1 2">Z-D1-2</strain>
    </source>
</reference>
<protein>
    <submittedName>
        <fullName evidence="1">Uncharacterized protein</fullName>
    </submittedName>
</protein>
<name>A0A2T4DUF7_9BACT</name>
<dbReference type="EMBL" id="PYVU01000013">
    <property type="protein sequence ID" value="PTB97461.1"/>
    <property type="molecule type" value="Genomic_DNA"/>
</dbReference>
<comment type="caution">
    <text evidence="1">The sequence shown here is derived from an EMBL/GenBank/DDBJ whole genome shotgun (WGS) entry which is preliminary data.</text>
</comment>
<evidence type="ECO:0000313" key="2">
    <source>
        <dbReference type="Proteomes" id="UP000240608"/>
    </source>
</evidence>
<dbReference type="AlphaFoldDB" id="A0A2T4DUF7"/>
<gene>
    <name evidence="1" type="ORF">C9994_02775</name>
</gene>